<gene>
    <name evidence="1" type="ORF">EUX98_g4911</name>
</gene>
<dbReference type="EMBL" id="SGPM01000131">
    <property type="protein sequence ID" value="THH29277.1"/>
    <property type="molecule type" value="Genomic_DNA"/>
</dbReference>
<evidence type="ECO:0000313" key="1">
    <source>
        <dbReference type="EMBL" id="THH29277.1"/>
    </source>
</evidence>
<dbReference type="OrthoDB" id="10651659at2759"/>
<reference evidence="1 2" key="1">
    <citation type="submission" date="2019-02" db="EMBL/GenBank/DDBJ databases">
        <title>Genome sequencing of the rare red list fungi Antrodiella citrinella (Flaviporus citrinellus).</title>
        <authorList>
            <person name="Buettner E."/>
            <person name="Kellner H."/>
        </authorList>
    </citation>
    <scope>NUCLEOTIDE SEQUENCE [LARGE SCALE GENOMIC DNA]</scope>
    <source>
        <strain evidence="1 2">DSM 108506</strain>
    </source>
</reference>
<comment type="caution">
    <text evidence="1">The sequence shown here is derived from an EMBL/GenBank/DDBJ whole genome shotgun (WGS) entry which is preliminary data.</text>
</comment>
<proteinExistence type="predicted"/>
<accession>A0A4S4MUM9</accession>
<dbReference type="Proteomes" id="UP000308730">
    <property type="component" value="Unassembled WGS sequence"/>
</dbReference>
<evidence type="ECO:0000313" key="2">
    <source>
        <dbReference type="Proteomes" id="UP000308730"/>
    </source>
</evidence>
<dbReference type="AlphaFoldDB" id="A0A4S4MUM9"/>
<protein>
    <submittedName>
        <fullName evidence="1">Uncharacterized protein</fullName>
    </submittedName>
</protein>
<organism evidence="1 2">
    <name type="scientific">Antrodiella citrinella</name>
    <dbReference type="NCBI Taxonomy" id="2447956"/>
    <lineage>
        <taxon>Eukaryota</taxon>
        <taxon>Fungi</taxon>
        <taxon>Dikarya</taxon>
        <taxon>Basidiomycota</taxon>
        <taxon>Agaricomycotina</taxon>
        <taxon>Agaricomycetes</taxon>
        <taxon>Polyporales</taxon>
        <taxon>Steccherinaceae</taxon>
        <taxon>Antrodiella</taxon>
    </lineage>
</organism>
<sequence length="162" mass="18972">MLSDRSDSIRGYFDNDDTNQLQNGTFESWEQIEAAFDRIRTPISSYADQRVLNIWMLDTLAGRMRTERVETIWRGLPLQGVHMLYLEGVPVDIPEGCPQLQRTLRTFMNYICPMSPVRHLMVRGWDPSWLEELVAARRSVYPDVDWTVLLPFFDLESSLEEK</sequence>
<keyword evidence="2" id="KW-1185">Reference proteome</keyword>
<name>A0A4S4MUM9_9APHY</name>